<dbReference type="Proteomes" id="UP000182486">
    <property type="component" value="Unassembled WGS sequence"/>
</dbReference>
<dbReference type="PROSITE" id="PS50887">
    <property type="entry name" value="GGDEF"/>
    <property type="match status" value="1"/>
</dbReference>
<gene>
    <name evidence="2" type="ORF">BG844_02025</name>
</gene>
<evidence type="ECO:0000313" key="2">
    <source>
        <dbReference type="EMBL" id="OJF16030.1"/>
    </source>
</evidence>
<evidence type="ECO:0000259" key="1">
    <source>
        <dbReference type="PROSITE" id="PS50887"/>
    </source>
</evidence>
<sequence length="525" mass="57406">MSVRTPPAVAEPTGAAARLASELDDLENHQGHDIDSILVRAAEAAWAAQALGNDLLLRRAQLVQADMRQRSGSPGDAARVFLTIHAWAERYDSRPLRARSHFHLALTHHYLGDHSASLEHALASVELLEETAPAGLRIIYLVRLANSLVECGSLDAARERYAQAERLAIDSGDLTRQLLVLNNLAYTEIEVGNDAVAGKIVERMHAAVRALGRDYLVMECDTIANVQISAGDYAGAERTLAGIADAPRWFEAHDVADARLTLATAQRRLGALERAQATLDRCKAGCTTDDLRAVLVRAMAEQAELYAAAGRYADAFAEYKRFHAAAEDLRSRQQEARARTRQAMFETAEARREAERYREQARRDPLTGLYNRRFVDERLPHIVTHAIRAGAPLTVALVDLDHFKRINDTLSHDVGDRVLVTIADLLAASMDGQDKDAFVARMGGEEFLVVVPGLAEGAGRSWLNNLRRTVRDHPWAPITGELPVTVSIGAVAGPAAPGDDQAALLAEADRNLYVAKRSGRDRVVC</sequence>
<dbReference type="PANTHER" id="PTHR45138">
    <property type="entry name" value="REGULATORY COMPONENTS OF SENSORY TRANSDUCTION SYSTEM"/>
    <property type="match status" value="1"/>
</dbReference>
<protein>
    <recommendedName>
        <fullName evidence="1">GGDEF domain-containing protein</fullName>
    </recommendedName>
</protein>
<dbReference type="NCBIfam" id="TIGR00254">
    <property type="entry name" value="GGDEF"/>
    <property type="match status" value="1"/>
</dbReference>
<dbReference type="PANTHER" id="PTHR45138:SF24">
    <property type="entry name" value="DIGUANYLATE CYCLASE DGCC-RELATED"/>
    <property type="match status" value="1"/>
</dbReference>
<dbReference type="SUPFAM" id="SSF48452">
    <property type="entry name" value="TPR-like"/>
    <property type="match status" value="2"/>
</dbReference>
<dbReference type="RefSeq" id="WP_143162535.1">
    <property type="nucleotide sequence ID" value="NZ_MEIA01000007.1"/>
</dbReference>
<dbReference type="GO" id="GO:0043709">
    <property type="term" value="P:cell adhesion involved in single-species biofilm formation"/>
    <property type="evidence" value="ECO:0007669"/>
    <property type="project" value="TreeGrafter"/>
</dbReference>
<dbReference type="InterPro" id="IPR029787">
    <property type="entry name" value="Nucleotide_cyclase"/>
</dbReference>
<evidence type="ECO:0000313" key="3">
    <source>
        <dbReference type="Proteomes" id="UP000182486"/>
    </source>
</evidence>
<comment type="caution">
    <text evidence="2">The sequence shown here is derived from an EMBL/GenBank/DDBJ whole genome shotgun (WGS) entry which is preliminary data.</text>
</comment>
<accession>A0A1K0GU69</accession>
<dbReference type="GO" id="GO:1902201">
    <property type="term" value="P:negative regulation of bacterial-type flagellum-dependent cell motility"/>
    <property type="evidence" value="ECO:0007669"/>
    <property type="project" value="TreeGrafter"/>
</dbReference>
<organism evidence="2 3">
    <name type="scientific">Couchioplanes caeruleus subsp. caeruleus</name>
    <dbReference type="NCBI Taxonomy" id="56427"/>
    <lineage>
        <taxon>Bacteria</taxon>
        <taxon>Bacillati</taxon>
        <taxon>Actinomycetota</taxon>
        <taxon>Actinomycetes</taxon>
        <taxon>Micromonosporales</taxon>
        <taxon>Micromonosporaceae</taxon>
        <taxon>Couchioplanes</taxon>
    </lineage>
</organism>
<dbReference type="Gene3D" id="3.30.70.270">
    <property type="match status" value="1"/>
</dbReference>
<dbReference type="GO" id="GO:0052621">
    <property type="term" value="F:diguanylate cyclase activity"/>
    <property type="evidence" value="ECO:0007669"/>
    <property type="project" value="TreeGrafter"/>
</dbReference>
<dbReference type="AlphaFoldDB" id="A0A1K0GU69"/>
<dbReference type="InterPro" id="IPR000160">
    <property type="entry name" value="GGDEF_dom"/>
</dbReference>
<dbReference type="InterPro" id="IPR050469">
    <property type="entry name" value="Diguanylate_Cyclase"/>
</dbReference>
<dbReference type="InterPro" id="IPR043128">
    <property type="entry name" value="Rev_trsase/Diguanyl_cyclase"/>
</dbReference>
<dbReference type="Pfam" id="PF00990">
    <property type="entry name" value="GGDEF"/>
    <property type="match status" value="1"/>
</dbReference>
<dbReference type="EMBL" id="MEIA01000007">
    <property type="protein sequence ID" value="OJF16030.1"/>
    <property type="molecule type" value="Genomic_DNA"/>
</dbReference>
<dbReference type="InterPro" id="IPR011990">
    <property type="entry name" value="TPR-like_helical_dom_sf"/>
</dbReference>
<name>A0A1K0GU69_9ACTN</name>
<keyword evidence="3" id="KW-1185">Reference proteome</keyword>
<proteinExistence type="predicted"/>
<dbReference type="SMART" id="SM00267">
    <property type="entry name" value="GGDEF"/>
    <property type="match status" value="1"/>
</dbReference>
<feature type="domain" description="GGDEF" evidence="1">
    <location>
        <begin position="391"/>
        <end position="525"/>
    </location>
</feature>
<dbReference type="CDD" id="cd01949">
    <property type="entry name" value="GGDEF"/>
    <property type="match status" value="1"/>
</dbReference>
<dbReference type="SUPFAM" id="SSF55073">
    <property type="entry name" value="Nucleotide cyclase"/>
    <property type="match status" value="1"/>
</dbReference>
<dbReference type="FunFam" id="3.30.70.270:FF:000001">
    <property type="entry name" value="Diguanylate cyclase domain protein"/>
    <property type="match status" value="1"/>
</dbReference>
<dbReference type="GO" id="GO:0005886">
    <property type="term" value="C:plasma membrane"/>
    <property type="evidence" value="ECO:0007669"/>
    <property type="project" value="TreeGrafter"/>
</dbReference>
<dbReference type="Gene3D" id="1.25.40.10">
    <property type="entry name" value="Tetratricopeptide repeat domain"/>
    <property type="match status" value="1"/>
</dbReference>
<reference evidence="2 3" key="1">
    <citation type="submission" date="2016-09" db="EMBL/GenBank/DDBJ databases">
        <title>Couchioplanes caeruleus draft genome sequence.</title>
        <authorList>
            <person name="Sheehan J."/>
            <person name="Caffrey P."/>
        </authorList>
    </citation>
    <scope>NUCLEOTIDE SEQUENCE [LARGE SCALE GENOMIC DNA]</scope>
    <source>
        <strain evidence="2 3">DSM 43634</strain>
    </source>
</reference>